<dbReference type="Pfam" id="PF12697">
    <property type="entry name" value="Abhydrolase_6"/>
    <property type="match status" value="1"/>
</dbReference>
<proteinExistence type="predicted"/>
<dbReference type="InterPro" id="IPR000073">
    <property type="entry name" value="AB_hydrolase_1"/>
</dbReference>
<evidence type="ECO:0000313" key="4">
    <source>
        <dbReference type="Proteomes" id="UP000182840"/>
    </source>
</evidence>
<dbReference type="Proteomes" id="UP000182840">
    <property type="component" value="Chromosome"/>
</dbReference>
<feature type="signal peptide" evidence="1">
    <location>
        <begin position="1"/>
        <end position="22"/>
    </location>
</feature>
<dbReference type="STRING" id="1670800.BSQ44_14155"/>
<accession>A0A1L3SSL1</accession>
<evidence type="ECO:0000313" key="3">
    <source>
        <dbReference type="EMBL" id="APH72374.1"/>
    </source>
</evidence>
<organism evidence="3 4">
    <name type="scientific">Aquibium oceanicum</name>
    <dbReference type="NCBI Taxonomy" id="1670800"/>
    <lineage>
        <taxon>Bacteria</taxon>
        <taxon>Pseudomonadati</taxon>
        <taxon>Pseudomonadota</taxon>
        <taxon>Alphaproteobacteria</taxon>
        <taxon>Hyphomicrobiales</taxon>
        <taxon>Phyllobacteriaceae</taxon>
        <taxon>Aquibium</taxon>
    </lineage>
</organism>
<gene>
    <name evidence="3" type="ORF">BSQ44_14155</name>
</gene>
<evidence type="ECO:0000256" key="1">
    <source>
        <dbReference type="SAM" id="SignalP"/>
    </source>
</evidence>
<dbReference type="OrthoDB" id="9807541at2"/>
<dbReference type="InterPro" id="IPR029058">
    <property type="entry name" value="AB_hydrolase_fold"/>
</dbReference>
<reference evidence="4" key="1">
    <citation type="submission" date="2016-11" db="EMBL/GenBank/DDBJ databases">
        <title>Mesorhizobium oceanicum sp. nov., isolated from deep seawater in South China Sea.</title>
        <authorList>
            <person name="Fu G.-Y."/>
        </authorList>
    </citation>
    <scope>NUCLEOTIDE SEQUENCE [LARGE SCALE GENOMIC DNA]</scope>
    <source>
        <strain evidence="4">B7</strain>
    </source>
</reference>
<keyword evidence="4" id="KW-1185">Reference proteome</keyword>
<name>A0A1L3SSL1_9HYPH</name>
<keyword evidence="1" id="KW-0732">Signal</keyword>
<dbReference type="KEGG" id="meso:BSQ44_14155"/>
<dbReference type="SUPFAM" id="SSF53474">
    <property type="entry name" value="alpha/beta-Hydrolases"/>
    <property type="match status" value="1"/>
</dbReference>
<feature type="domain" description="AB hydrolase-1" evidence="2">
    <location>
        <begin position="108"/>
        <end position="284"/>
    </location>
</feature>
<dbReference type="AlphaFoldDB" id="A0A1L3SSL1"/>
<feature type="chain" id="PRO_5013222032" evidence="1">
    <location>
        <begin position="23"/>
        <end position="289"/>
    </location>
</feature>
<evidence type="ECO:0000259" key="2">
    <source>
        <dbReference type="Pfam" id="PF12697"/>
    </source>
</evidence>
<dbReference type="EMBL" id="CP018171">
    <property type="protein sequence ID" value="APH72374.1"/>
    <property type="molecule type" value="Genomic_DNA"/>
</dbReference>
<dbReference type="Gene3D" id="3.40.50.1820">
    <property type="entry name" value="alpha/beta hydrolase"/>
    <property type="match status" value="1"/>
</dbReference>
<protein>
    <submittedName>
        <fullName evidence="3">Phospholipase</fullName>
    </submittedName>
</protein>
<sequence>MSSRTFLCTAAALLMATIAASAASLQLKSFKDDLFAYPALLSSSDNGAYRVVDYREMRDINQRDEIPERRAHGRYVALGVRRQQQDLSLDGIPNVAVGETSGARVITVYLHGQGGSRKQGVDDFTFGGNFNRIKNLMAENGGLYLSPDFPDFGEAGVDTVATLIGHYAERSPGAPVFVACGSMGGALCYRLADDPSIVPRLGGLLLLGSMWNDGFVKSAAFKARVPLFLGQGSRDTVFPVASQEAFFRSVLAAAPNYPVRMVRFETGTHGTPIRMTDWRETLNWMLSVR</sequence>